<dbReference type="AlphaFoldDB" id="A0A2S6IW22"/>
<dbReference type="GO" id="GO:0005525">
    <property type="term" value="F:GTP binding"/>
    <property type="evidence" value="ECO:0007669"/>
    <property type="project" value="UniProtKB-KW"/>
</dbReference>
<dbReference type="NCBIfam" id="TIGR03552">
    <property type="entry name" value="F420_cofC"/>
    <property type="match status" value="1"/>
</dbReference>
<sequence>MLPVKGGPAAKSRLRPPPGVDREDLALAIALDAVAAVARCPAVSAVVVVTHDDRVVRSCAGAGPRVAVLREPAPGRGLAAAVADGVAVAGAGRVAVLLPDLPALRPHDLTAALDAAGRALHAPQPPPMVFVADADGTGTVLLASRSARELRPAFGPASAAAHAALGALALDVAAPRLRRDVDTAEALQEAVAAGVGPRTADVLAGAASRV</sequence>
<proteinExistence type="predicted"/>
<evidence type="ECO:0000256" key="2">
    <source>
        <dbReference type="ARBA" id="ARBA00022695"/>
    </source>
</evidence>
<dbReference type="InterPro" id="IPR029044">
    <property type="entry name" value="Nucleotide-diphossugar_trans"/>
</dbReference>
<dbReference type="EMBL" id="PTJD01000001">
    <property type="protein sequence ID" value="PPK98559.1"/>
    <property type="molecule type" value="Genomic_DNA"/>
</dbReference>
<dbReference type="GO" id="GO:0043814">
    <property type="term" value="F:phospholactate guanylyltransferase activity"/>
    <property type="evidence" value="ECO:0007669"/>
    <property type="project" value="InterPro"/>
</dbReference>
<name>A0A2S6IW22_9ACTN</name>
<dbReference type="InterPro" id="IPR002835">
    <property type="entry name" value="CofC"/>
</dbReference>
<dbReference type="SUPFAM" id="SSF53448">
    <property type="entry name" value="Nucleotide-diphospho-sugar transferases"/>
    <property type="match status" value="1"/>
</dbReference>
<evidence type="ECO:0000313" key="5">
    <source>
        <dbReference type="EMBL" id="PPK98559.1"/>
    </source>
</evidence>
<evidence type="ECO:0000256" key="1">
    <source>
        <dbReference type="ARBA" id="ARBA00022679"/>
    </source>
</evidence>
<comment type="caution">
    <text evidence="5">The sequence shown here is derived from an EMBL/GenBank/DDBJ whole genome shotgun (WGS) entry which is preliminary data.</text>
</comment>
<keyword evidence="3" id="KW-0547">Nucleotide-binding</keyword>
<dbReference type="PANTHER" id="PTHR40392:SF1">
    <property type="entry name" value="2-PHOSPHO-L-LACTATE GUANYLYLTRANSFERASE"/>
    <property type="match status" value="1"/>
</dbReference>
<dbReference type="Proteomes" id="UP000239485">
    <property type="component" value="Unassembled WGS sequence"/>
</dbReference>
<keyword evidence="1 5" id="KW-0808">Transferase</keyword>
<evidence type="ECO:0000256" key="4">
    <source>
        <dbReference type="ARBA" id="ARBA00023134"/>
    </source>
</evidence>
<dbReference type="Pfam" id="PF01983">
    <property type="entry name" value="CofC"/>
    <property type="match status" value="1"/>
</dbReference>
<keyword evidence="2 5" id="KW-0548">Nucleotidyltransferase</keyword>
<evidence type="ECO:0000256" key="3">
    <source>
        <dbReference type="ARBA" id="ARBA00022741"/>
    </source>
</evidence>
<protein>
    <submittedName>
        <fullName evidence="5">2-phospho-L-lactate guanylyltransferase</fullName>
    </submittedName>
</protein>
<dbReference type="Gene3D" id="3.90.550.10">
    <property type="entry name" value="Spore Coat Polysaccharide Biosynthesis Protein SpsA, Chain A"/>
    <property type="match status" value="1"/>
</dbReference>
<organism evidence="5 6">
    <name type="scientific">Kineococcus xinjiangensis</name>
    <dbReference type="NCBI Taxonomy" id="512762"/>
    <lineage>
        <taxon>Bacteria</taxon>
        <taxon>Bacillati</taxon>
        <taxon>Actinomycetota</taxon>
        <taxon>Actinomycetes</taxon>
        <taxon>Kineosporiales</taxon>
        <taxon>Kineosporiaceae</taxon>
        <taxon>Kineococcus</taxon>
    </lineage>
</organism>
<accession>A0A2S6IW22</accession>
<gene>
    <name evidence="5" type="ORF">CLV92_101255</name>
</gene>
<keyword evidence="6" id="KW-1185">Reference proteome</keyword>
<evidence type="ECO:0000313" key="6">
    <source>
        <dbReference type="Proteomes" id="UP000239485"/>
    </source>
</evidence>
<dbReference type="PANTHER" id="PTHR40392">
    <property type="entry name" value="2-PHOSPHO-L-LACTATE GUANYLYLTRANSFERASE"/>
    <property type="match status" value="1"/>
</dbReference>
<reference evidence="5 6" key="1">
    <citation type="submission" date="2018-02" db="EMBL/GenBank/DDBJ databases">
        <title>Genomic Encyclopedia of Archaeal and Bacterial Type Strains, Phase II (KMG-II): from individual species to whole genera.</title>
        <authorList>
            <person name="Goeker M."/>
        </authorList>
    </citation>
    <scope>NUCLEOTIDE SEQUENCE [LARGE SCALE GENOMIC DNA]</scope>
    <source>
        <strain evidence="5 6">DSM 22857</strain>
    </source>
</reference>
<keyword evidence="4" id="KW-0342">GTP-binding</keyword>